<dbReference type="Proteomes" id="UP000326396">
    <property type="component" value="Linkage Group LG17"/>
</dbReference>
<proteinExistence type="predicted"/>
<dbReference type="OrthoDB" id="116380at2759"/>
<dbReference type="Pfam" id="PF12515">
    <property type="entry name" value="CaATP_NAI"/>
    <property type="match status" value="1"/>
</dbReference>
<sequence length="152" mass="17134">MPLAEHYALASLRLLCRSARRGGANMNDYLKDFDVPAKRPSDAALKKWRDAVSLVRNHRLRFRHVADLEKRSVHQNRLRKIKVITTSPSASSLEGTRISERPLSMSLSTCAPDHHDHNTITIGPWKIVGPWPLSKIVGGKGVRFGMKVDIMF</sequence>
<dbReference type="InterPro" id="IPR024750">
    <property type="entry name" value="Ca_ATPase_N_dom"/>
</dbReference>
<reference evidence="2 3" key="1">
    <citation type="submission" date="2019-05" db="EMBL/GenBank/DDBJ databases">
        <title>Mikania micrantha, genome provides insights into the molecular mechanism of rapid growth.</title>
        <authorList>
            <person name="Liu B."/>
        </authorList>
    </citation>
    <scope>NUCLEOTIDE SEQUENCE [LARGE SCALE GENOMIC DNA]</scope>
    <source>
        <strain evidence="2">NLD-2019</strain>
        <tissue evidence="2">Leaf</tissue>
    </source>
</reference>
<gene>
    <name evidence="2" type="ORF">E3N88_17434</name>
</gene>
<evidence type="ECO:0000313" key="2">
    <source>
        <dbReference type="EMBL" id="KAD5317488.1"/>
    </source>
</evidence>
<dbReference type="AlphaFoldDB" id="A0A5N6NUL9"/>
<name>A0A5N6NUL9_9ASTR</name>
<evidence type="ECO:0000259" key="1">
    <source>
        <dbReference type="Pfam" id="PF12515"/>
    </source>
</evidence>
<dbReference type="GO" id="GO:0005516">
    <property type="term" value="F:calmodulin binding"/>
    <property type="evidence" value="ECO:0007669"/>
    <property type="project" value="InterPro"/>
</dbReference>
<protein>
    <recommendedName>
        <fullName evidence="1">Calcium-transporting P-type ATPase N-terminal autoinhibitory domain-containing protein</fullName>
    </recommendedName>
</protein>
<feature type="domain" description="Calcium-transporting P-type ATPase N-terminal autoinhibitory" evidence="1">
    <location>
        <begin position="31"/>
        <end position="72"/>
    </location>
</feature>
<dbReference type="EMBL" id="SZYD01000009">
    <property type="protein sequence ID" value="KAD5317488.1"/>
    <property type="molecule type" value="Genomic_DNA"/>
</dbReference>
<comment type="caution">
    <text evidence="2">The sequence shown here is derived from an EMBL/GenBank/DDBJ whole genome shotgun (WGS) entry which is preliminary data.</text>
</comment>
<evidence type="ECO:0000313" key="3">
    <source>
        <dbReference type="Proteomes" id="UP000326396"/>
    </source>
</evidence>
<organism evidence="2 3">
    <name type="scientific">Mikania micrantha</name>
    <name type="common">bitter vine</name>
    <dbReference type="NCBI Taxonomy" id="192012"/>
    <lineage>
        <taxon>Eukaryota</taxon>
        <taxon>Viridiplantae</taxon>
        <taxon>Streptophyta</taxon>
        <taxon>Embryophyta</taxon>
        <taxon>Tracheophyta</taxon>
        <taxon>Spermatophyta</taxon>
        <taxon>Magnoliopsida</taxon>
        <taxon>eudicotyledons</taxon>
        <taxon>Gunneridae</taxon>
        <taxon>Pentapetalae</taxon>
        <taxon>asterids</taxon>
        <taxon>campanulids</taxon>
        <taxon>Asterales</taxon>
        <taxon>Asteraceae</taxon>
        <taxon>Asteroideae</taxon>
        <taxon>Heliantheae alliance</taxon>
        <taxon>Eupatorieae</taxon>
        <taxon>Mikania</taxon>
    </lineage>
</organism>
<dbReference type="Gene3D" id="1.20.5.170">
    <property type="match status" value="1"/>
</dbReference>
<keyword evidence="3" id="KW-1185">Reference proteome</keyword>
<accession>A0A5N6NUL9</accession>